<keyword evidence="3" id="KW-0812">Transmembrane</keyword>
<keyword evidence="2" id="KW-0808">Transferase</keyword>
<accession>A0ABQ1SE84</accession>
<organism evidence="8 9">
    <name type="scientific">Psychroflexus planctonicus</name>
    <dbReference type="NCBI Taxonomy" id="1526575"/>
    <lineage>
        <taxon>Bacteria</taxon>
        <taxon>Pseudomonadati</taxon>
        <taxon>Bacteroidota</taxon>
        <taxon>Flavobacteriia</taxon>
        <taxon>Flavobacteriales</taxon>
        <taxon>Flavobacteriaceae</taxon>
        <taxon>Psychroflexus</taxon>
    </lineage>
</organism>
<dbReference type="InterPro" id="IPR027417">
    <property type="entry name" value="P-loop_NTPase"/>
</dbReference>
<dbReference type="RefSeq" id="WP_188458067.1">
    <property type="nucleotide sequence ID" value="NZ_BMGM01000004.1"/>
</dbReference>
<gene>
    <name evidence="8" type="ORF">GCM10010832_10660</name>
</gene>
<evidence type="ECO:0000256" key="7">
    <source>
        <dbReference type="ARBA" id="ARBA00023180"/>
    </source>
</evidence>
<evidence type="ECO:0000256" key="5">
    <source>
        <dbReference type="ARBA" id="ARBA00023034"/>
    </source>
</evidence>
<dbReference type="Pfam" id="PF03567">
    <property type="entry name" value="Sulfotransfer_2"/>
    <property type="match status" value="1"/>
</dbReference>
<keyword evidence="6" id="KW-0472">Membrane</keyword>
<keyword evidence="9" id="KW-1185">Reference proteome</keyword>
<dbReference type="InterPro" id="IPR018011">
    <property type="entry name" value="Carb_sulfotrans_8-10"/>
</dbReference>
<evidence type="ECO:0000256" key="3">
    <source>
        <dbReference type="ARBA" id="ARBA00022692"/>
    </source>
</evidence>
<evidence type="ECO:0000256" key="4">
    <source>
        <dbReference type="ARBA" id="ARBA00022989"/>
    </source>
</evidence>
<keyword evidence="7" id="KW-0325">Glycoprotein</keyword>
<keyword evidence="4" id="KW-1133">Transmembrane helix</keyword>
<dbReference type="Gene3D" id="3.40.50.300">
    <property type="entry name" value="P-loop containing nucleotide triphosphate hydrolases"/>
    <property type="match status" value="1"/>
</dbReference>
<evidence type="ECO:0008006" key="10">
    <source>
        <dbReference type="Google" id="ProtNLM"/>
    </source>
</evidence>
<protein>
    <recommendedName>
        <fullName evidence="10">Sulfotransferase family protein</fullName>
    </recommendedName>
</protein>
<evidence type="ECO:0000313" key="9">
    <source>
        <dbReference type="Proteomes" id="UP000599179"/>
    </source>
</evidence>
<evidence type="ECO:0000313" key="8">
    <source>
        <dbReference type="EMBL" id="GGE32253.1"/>
    </source>
</evidence>
<name>A0ABQ1SE84_9FLAO</name>
<evidence type="ECO:0000256" key="2">
    <source>
        <dbReference type="ARBA" id="ARBA00022679"/>
    </source>
</evidence>
<evidence type="ECO:0000256" key="1">
    <source>
        <dbReference type="ARBA" id="ARBA00004323"/>
    </source>
</evidence>
<dbReference type="Proteomes" id="UP000599179">
    <property type="component" value="Unassembled WGS sequence"/>
</dbReference>
<sequence>MPYDKKNKFIFIHIPKVAGTSIEKHLGIYYKNKSFSTELGFGKFEANNIVYSLQHITLAQLLELNLLTKADVNNFFKFCFVRNPWDRAVSGFKWHKKIKNKKITFREYLLLCKKHFHTNQDNRSMNLENCHFLPQSWYVFDRKKSLLVDFVGKYETLQTDMNFVLTKLNMELSELQNHNKSKKIPYFFYYYDIRNIFLVKKIYKEDIVNFKYFFFKSNSLSLFFQRLLSKYKNKIKNL</sequence>
<keyword evidence="5" id="KW-0333">Golgi apparatus</keyword>
<dbReference type="InterPro" id="IPR005331">
    <property type="entry name" value="Sulfotransferase"/>
</dbReference>
<dbReference type="EMBL" id="BMGM01000004">
    <property type="protein sequence ID" value="GGE32253.1"/>
    <property type="molecule type" value="Genomic_DNA"/>
</dbReference>
<comment type="caution">
    <text evidence="8">The sequence shown here is derived from an EMBL/GenBank/DDBJ whole genome shotgun (WGS) entry which is preliminary data.</text>
</comment>
<comment type="subcellular location">
    <subcellularLocation>
        <location evidence="1">Golgi apparatus membrane</location>
        <topology evidence="1">Single-pass type II membrane protein</topology>
    </subcellularLocation>
</comment>
<reference evidence="9" key="1">
    <citation type="journal article" date="2019" name="Int. J. Syst. Evol. Microbiol.">
        <title>The Global Catalogue of Microorganisms (GCM) 10K type strain sequencing project: providing services to taxonomists for standard genome sequencing and annotation.</title>
        <authorList>
            <consortium name="The Broad Institute Genomics Platform"/>
            <consortium name="The Broad Institute Genome Sequencing Center for Infectious Disease"/>
            <person name="Wu L."/>
            <person name="Ma J."/>
        </authorList>
    </citation>
    <scope>NUCLEOTIDE SEQUENCE [LARGE SCALE GENOMIC DNA]</scope>
    <source>
        <strain evidence="9">CGMCC 1.12931</strain>
    </source>
</reference>
<proteinExistence type="predicted"/>
<dbReference type="PANTHER" id="PTHR12137:SF54">
    <property type="entry name" value="CARBOHYDRATE SULFOTRANSFERASE"/>
    <property type="match status" value="1"/>
</dbReference>
<dbReference type="PANTHER" id="PTHR12137">
    <property type="entry name" value="CARBOHYDRATE SULFOTRANSFERASE"/>
    <property type="match status" value="1"/>
</dbReference>
<evidence type="ECO:0000256" key="6">
    <source>
        <dbReference type="ARBA" id="ARBA00023136"/>
    </source>
</evidence>
<dbReference type="SUPFAM" id="SSF52540">
    <property type="entry name" value="P-loop containing nucleoside triphosphate hydrolases"/>
    <property type="match status" value="1"/>
</dbReference>